<dbReference type="Proteomes" id="UP000694941">
    <property type="component" value="Unplaced"/>
</dbReference>
<keyword evidence="2" id="KW-0677">Repeat</keyword>
<dbReference type="InterPro" id="IPR049899">
    <property type="entry name" value="Znf_C2HC_C3H"/>
</dbReference>
<evidence type="ECO:0000256" key="5">
    <source>
        <dbReference type="PROSITE-ProRule" id="PRU01371"/>
    </source>
</evidence>
<evidence type="ECO:0000256" key="6">
    <source>
        <dbReference type="SAM" id="MobiDB-lite"/>
    </source>
</evidence>
<feature type="domain" description="C2HC/C3H-type" evidence="7">
    <location>
        <begin position="115"/>
        <end position="144"/>
    </location>
</feature>
<keyword evidence="3 5" id="KW-0863">Zinc-finger</keyword>
<dbReference type="GeneID" id="106472885"/>
<evidence type="ECO:0000256" key="3">
    <source>
        <dbReference type="ARBA" id="ARBA00022771"/>
    </source>
</evidence>
<proteinExistence type="predicted"/>
<dbReference type="InterPro" id="IPR026319">
    <property type="entry name" value="ZC2HC1A/B-like"/>
</dbReference>
<keyword evidence="1" id="KW-0479">Metal-binding</keyword>
<evidence type="ECO:0000313" key="9">
    <source>
        <dbReference type="RefSeq" id="XP_013789045.2"/>
    </source>
</evidence>
<protein>
    <submittedName>
        <fullName evidence="9 10">Zinc finger C2HC domain-containing protein 1A-like</fullName>
    </submittedName>
</protein>
<evidence type="ECO:0000313" key="10">
    <source>
        <dbReference type="RefSeq" id="XP_022258770.1"/>
    </source>
</evidence>
<feature type="region of interest" description="Disordered" evidence="6">
    <location>
        <begin position="359"/>
        <end position="394"/>
    </location>
</feature>
<feature type="compositionally biased region" description="Basic and acidic residues" evidence="6">
    <location>
        <begin position="212"/>
        <end position="233"/>
    </location>
</feature>
<feature type="compositionally biased region" description="Low complexity" evidence="6">
    <location>
        <begin position="381"/>
        <end position="392"/>
    </location>
</feature>
<evidence type="ECO:0000313" key="8">
    <source>
        <dbReference type="Proteomes" id="UP000694941"/>
    </source>
</evidence>
<feature type="region of interest" description="Disordered" evidence="6">
    <location>
        <begin position="141"/>
        <end position="233"/>
    </location>
</feature>
<name>A0ABM1BUQ7_LIMPO</name>
<evidence type="ECO:0000256" key="1">
    <source>
        <dbReference type="ARBA" id="ARBA00022723"/>
    </source>
</evidence>
<keyword evidence="4" id="KW-0862">Zinc</keyword>
<feature type="region of interest" description="Disordered" evidence="6">
    <location>
        <begin position="91"/>
        <end position="114"/>
    </location>
</feature>
<feature type="domain" description="C2HC/C3H-type" evidence="7">
    <location>
        <begin position="12"/>
        <end position="41"/>
    </location>
</feature>
<evidence type="ECO:0000259" key="7">
    <source>
        <dbReference type="PROSITE" id="PS52027"/>
    </source>
</evidence>
<dbReference type="RefSeq" id="XP_013789045.2">
    <property type="nucleotide sequence ID" value="XM_013933591.2"/>
</dbReference>
<dbReference type="RefSeq" id="XP_022258770.1">
    <property type="nucleotide sequence ID" value="XM_022403062.1"/>
</dbReference>
<evidence type="ECO:0000256" key="4">
    <source>
        <dbReference type="ARBA" id="ARBA00022833"/>
    </source>
</evidence>
<accession>A0ABM1BUQ7</accession>
<dbReference type="Pfam" id="PF13913">
    <property type="entry name" value="zf-C2HC_2"/>
    <property type="match status" value="2"/>
</dbReference>
<keyword evidence="8" id="KW-1185">Reference proteome</keyword>
<gene>
    <name evidence="9 10" type="primary">LOC106472885</name>
</gene>
<reference evidence="9 10" key="1">
    <citation type="submission" date="2025-05" db="UniProtKB">
        <authorList>
            <consortium name="RefSeq"/>
        </authorList>
    </citation>
    <scope>IDENTIFICATION</scope>
    <source>
        <tissue evidence="9 10">Muscle</tissue>
    </source>
</reference>
<evidence type="ECO:0000256" key="2">
    <source>
        <dbReference type="ARBA" id="ARBA00022737"/>
    </source>
</evidence>
<feature type="compositionally biased region" description="Low complexity" evidence="6">
    <location>
        <begin position="359"/>
        <end position="370"/>
    </location>
</feature>
<dbReference type="PANTHER" id="PTHR13555">
    <property type="entry name" value="C2H2 ZINC FINGER CGI-62-RELATED"/>
    <property type="match status" value="1"/>
</dbReference>
<dbReference type="PROSITE" id="PS52027">
    <property type="entry name" value="ZF_C2HC_C3H"/>
    <property type="match status" value="2"/>
</dbReference>
<organism evidence="8 9">
    <name type="scientific">Limulus polyphemus</name>
    <name type="common">Atlantic horseshoe crab</name>
    <dbReference type="NCBI Taxonomy" id="6850"/>
    <lineage>
        <taxon>Eukaryota</taxon>
        <taxon>Metazoa</taxon>
        <taxon>Ecdysozoa</taxon>
        <taxon>Arthropoda</taxon>
        <taxon>Chelicerata</taxon>
        <taxon>Merostomata</taxon>
        <taxon>Xiphosura</taxon>
        <taxon>Limulidae</taxon>
        <taxon>Limulus</taxon>
    </lineage>
</organism>
<sequence>MEFDTPPDAPVNLVPCPECGRTFHSNALERHQKICQKLKTKKRKVFDSSKMRIKGTEITAAPVKKQIKEIKKKTKSNWREKHEELIQAIRAARKPDNGEENESPNSSKPNKVPAGYVECPSCGRYFNERAADRHIPWCQEQKARIPKSPASVDAKERLKARTKYKAPSPGQKSGGPPASRKPPVEETIKEAPLTSPPAVMGKKMNVKHKEKHQSEKKPEKDPRKGTNIKDDKPPQVMKFKEKFPNRATIKYTQIAEREDGYDPYQQAALQLQDLHKTNPVANRGPRTVPGKRTGGLDTSGYWATNRLVNNSEADLALIQMRLANLGNSIRLPNGFPTDFNTSWTKQVPHGGEVTGLPMVSSSEVTSPSSVWPASDGETRVSTSSGSDSSLTGFTRTQNSELSVTTRFCHQCGTRYPISSAKYCCECGARRLGLGVPFLSSA</sequence>
<dbReference type="Gene3D" id="3.30.160.60">
    <property type="entry name" value="Classic Zinc Finger"/>
    <property type="match status" value="1"/>
</dbReference>